<dbReference type="Gene3D" id="3.90.930.12">
    <property type="entry name" value="Ribosomal protein L6, alpha-beta domain"/>
    <property type="match status" value="2"/>
</dbReference>
<dbReference type="PANTHER" id="PTHR11655">
    <property type="entry name" value="60S/50S RIBOSOMAL PROTEIN L6/L9"/>
    <property type="match status" value="1"/>
</dbReference>
<reference evidence="6" key="1">
    <citation type="submission" date="2018-06" db="EMBL/GenBank/DDBJ databases">
        <authorList>
            <person name="Zhirakovskaya E."/>
        </authorList>
    </citation>
    <scope>NUCLEOTIDE SEQUENCE</scope>
</reference>
<evidence type="ECO:0000313" key="6">
    <source>
        <dbReference type="EMBL" id="VAX41374.1"/>
    </source>
</evidence>
<feature type="domain" description="Large ribosomal subunit protein uL6 alpha-beta" evidence="5">
    <location>
        <begin position="92"/>
        <end position="166"/>
    </location>
</feature>
<dbReference type="InterPro" id="IPR019906">
    <property type="entry name" value="Ribosomal_uL6_bac-type"/>
</dbReference>
<evidence type="ECO:0000256" key="3">
    <source>
        <dbReference type="ARBA" id="ARBA00022980"/>
    </source>
</evidence>
<gene>
    <name evidence="6" type="ORF">MNBD_PLANCTO02-2521</name>
</gene>
<dbReference type="FunFam" id="3.90.930.12:FF:000002">
    <property type="entry name" value="50S ribosomal protein L6"/>
    <property type="match status" value="1"/>
</dbReference>
<evidence type="ECO:0000256" key="4">
    <source>
        <dbReference type="ARBA" id="ARBA00023274"/>
    </source>
</evidence>
<dbReference type="PIRSF" id="PIRSF002162">
    <property type="entry name" value="Ribosomal_L6"/>
    <property type="match status" value="1"/>
</dbReference>
<sequence>MSRIGKQPIAVAEGVEVTVAGGSIGIKGKNGELSLTYHPNMSVEFDNNQREIRVTRPDDARQNRALHGLTRSLINNMVVGVQTYFEKRLEIIGVGYNATLDGKTLKLQVGFANTIVLPVPDGIVCELPDTTHVIVRGASKQVVGQFAANIRRVQPPEPYKGKGIRYQGEHIRRKAGKAFASGG</sequence>
<name>A0A3B1DY73_9ZZZZ</name>
<dbReference type="PANTHER" id="PTHR11655:SF14">
    <property type="entry name" value="LARGE RIBOSOMAL SUBUNIT PROTEIN UL6M"/>
    <property type="match status" value="1"/>
</dbReference>
<dbReference type="SUPFAM" id="SSF56053">
    <property type="entry name" value="Ribosomal protein L6"/>
    <property type="match status" value="2"/>
</dbReference>
<keyword evidence="3 6" id="KW-0689">Ribosomal protein</keyword>
<keyword evidence="2" id="KW-0694">RNA-binding</keyword>
<dbReference type="PRINTS" id="PR00059">
    <property type="entry name" value="RIBOSOMALL6"/>
</dbReference>
<dbReference type="InterPro" id="IPR020040">
    <property type="entry name" value="Ribosomal_uL6_a/b-dom"/>
</dbReference>
<dbReference type="Pfam" id="PF00347">
    <property type="entry name" value="Ribosomal_L6"/>
    <property type="match status" value="2"/>
</dbReference>
<dbReference type="GO" id="GO:0003735">
    <property type="term" value="F:structural constituent of ribosome"/>
    <property type="evidence" value="ECO:0007669"/>
    <property type="project" value="InterPro"/>
</dbReference>
<accession>A0A3B1DY73</accession>
<organism evidence="6">
    <name type="scientific">hydrothermal vent metagenome</name>
    <dbReference type="NCBI Taxonomy" id="652676"/>
    <lineage>
        <taxon>unclassified sequences</taxon>
        <taxon>metagenomes</taxon>
        <taxon>ecological metagenomes</taxon>
    </lineage>
</organism>
<dbReference type="AlphaFoldDB" id="A0A3B1DY73"/>
<dbReference type="InterPro" id="IPR036789">
    <property type="entry name" value="Ribosomal_uL6-like_a/b-dom_sf"/>
</dbReference>
<dbReference type="GO" id="GO:0002181">
    <property type="term" value="P:cytoplasmic translation"/>
    <property type="evidence" value="ECO:0007669"/>
    <property type="project" value="TreeGrafter"/>
</dbReference>
<protein>
    <submittedName>
        <fullName evidence="6">LSU ribosomal protein L6p (L9e)</fullName>
    </submittedName>
</protein>
<evidence type="ECO:0000259" key="5">
    <source>
        <dbReference type="Pfam" id="PF00347"/>
    </source>
</evidence>
<dbReference type="PROSITE" id="PS00525">
    <property type="entry name" value="RIBOSOMAL_L6_1"/>
    <property type="match status" value="1"/>
</dbReference>
<keyword evidence="1" id="KW-0699">rRNA-binding</keyword>
<evidence type="ECO:0000256" key="2">
    <source>
        <dbReference type="ARBA" id="ARBA00022884"/>
    </source>
</evidence>
<evidence type="ECO:0000256" key="1">
    <source>
        <dbReference type="ARBA" id="ARBA00022730"/>
    </source>
</evidence>
<dbReference type="InterPro" id="IPR000702">
    <property type="entry name" value="Ribosomal_uL6-like"/>
</dbReference>
<dbReference type="HAMAP" id="MF_01365_B">
    <property type="entry name" value="Ribosomal_uL6_B"/>
    <property type="match status" value="1"/>
</dbReference>
<dbReference type="EMBL" id="UOGL01000536">
    <property type="protein sequence ID" value="VAX41374.1"/>
    <property type="molecule type" value="Genomic_DNA"/>
</dbReference>
<dbReference type="GO" id="GO:0022625">
    <property type="term" value="C:cytosolic large ribosomal subunit"/>
    <property type="evidence" value="ECO:0007669"/>
    <property type="project" value="TreeGrafter"/>
</dbReference>
<dbReference type="GO" id="GO:0019843">
    <property type="term" value="F:rRNA binding"/>
    <property type="evidence" value="ECO:0007669"/>
    <property type="project" value="UniProtKB-KW"/>
</dbReference>
<proteinExistence type="inferred from homology"/>
<dbReference type="InterPro" id="IPR002358">
    <property type="entry name" value="Ribosomal_uL6_CS"/>
</dbReference>
<feature type="domain" description="Large ribosomal subunit protein uL6 alpha-beta" evidence="5">
    <location>
        <begin position="13"/>
        <end position="82"/>
    </location>
</feature>
<keyword evidence="4" id="KW-0687">Ribonucleoprotein</keyword>
<dbReference type="NCBIfam" id="TIGR03654">
    <property type="entry name" value="L6_bact"/>
    <property type="match status" value="1"/>
</dbReference>